<dbReference type="InterPro" id="IPR013785">
    <property type="entry name" value="Aldolase_TIM"/>
</dbReference>
<dbReference type="Pfam" id="PF00290">
    <property type="entry name" value="Trp_syntA"/>
    <property type="match status" value="1"/>
</dbReference>
<dbReference type="EC" id="4.2.1.20" evidence="3"/>
<reference evidence="9" key="1">
    <citation type="submission" date="2020-05" db="EMBL/GenBank/DDBJ databases">
        <authorList>
            <person name="Chiriac C."/>
            <person name="Salcher M."/>
            <person name="Ghai R."/>
            <person name="Kavagutti S V."/>
        </authorList>
    </citation>
    <scope>NUCLEOTIDE SEQUENCE</scope>
</reference>
<dbReference type="EMBL" id="CAFBLJ010000010">
    <property type="protein sequence ID" value="CAB4858773.1"/>
    <property type="molecule type" value="Genomic_DNA"/>
</dbReference>
<protein>
    <recommendedName>
        <fullName evidence="3">tryptophan synthase</fullName>
        <ecNumber evidence="3">4.2.1.20</ecNumber>
    </recommendedName>
</protein>
<dbReference type="GO" id="GO:0005829">
    <property type="term" value="C:cytosol"/>
    <property type="evidence" value="ECO:0007669"/>
    <property type="project" value="TreeGrafter"/>
</dbReference>
<evidence type="ECO:0000313" key="10">
    <source>
        <dbReference type="EMBL" id="CAB5020487.1"/>
    </source>
</evidence>
<dbReference type="PANTHER" id="PTHR43406">
    <property type="entry name" value="TRYPTOPHAN SYNTHASE, ALPHA CHAIN"/>
    <property type="match status" value="1"/>
</dbReference>
<comment type="catalytic activity">
    <reaction evidence="8">
        <text>(1S,2R)-1-C-(indol-3-yl)glycerol 3-phosphate + L-serine = D-glyceraldehyde 3-phosphate + L-tryptophan + H2O</text>
        <dbReference type="Rhea" id="RHEA:10532"/>
        <dbReference type="ChEBI" id="CHEBI:15377"/>
        <dbReference type="ChEBI" id="CHEBI:33384"/>
        <dbReference type="ChEBI" id="CHEBI:57912"/>
        <dbReference type="ChEBI" id="CHEBI:58866"/>
        <dbReference type="ChEBI" id="CHEBI:59776"/>
        <dbReference type="EC" id="4.2.1.20"/>
    </reaction>
</comment>
<organism evidence="9">
    <name type="scientific">freshwater metagenome</name>
    <dbReference type="NCBI Taxonomy" id="449393"/>
    <lineage>
        <taxon>unclassified sequences</taxon>
        <taxon>metagenomes</taxon>
        <taxon>ecological metagenomes</taxon>
    </lineage>
</organism>
<evidence type="ECO:0000256" key="1">
    <source>
        <dbReference type="ARBA" id="ARBA00004733"/>
    </source>
</evidence>
<evidence type="ECO:0000256" key="3">
    <source>
        <dbReference type="ARBA" id="ARBA00012043"/>
    </source>
</evidence>
<dbReference type="UniPathway" id="UPA00035">
    <property type="reaction ID" value="UER00044"/>
</dbReference>
<name>A0A6J7CUN9_9ZZZZ</name>
<evidence type="ECO:0000256" key="4">
    <source>
        <dbReference type="ARBA" id="ARBA00022605"/>
    </source>
</evidence>
<evidence type="ECO:0000313" key="9">
    <source>
        <dbReference type="EMBL" id="CAB4858773.1"/>
    </source>
</evidence>
<evidence type="ECO:0000256" key="7">
    <source>
        <dbReference type="ARBA" id="ARBA00023239"/>
    </source>
</evidence>
<gene>
    <name evidence="9" type="ORF">UFOPK3304_00333</name>
    <name evidence="10" type="ORF">UFOPK4134_00244</name>
</gene>
<keyword evidence="4" id="KW-0028">Amino-acid biosynthesis</keyword>
<dbReference type="AlphaFoldDB" id="A0A6J7CUN9"/>
<dbReference type="GO" id="GO:0004834">
    <property type="term" value="F:tryptophan synthase activity"/>
    <property type="evidence" value="ECO:0007669"/>
    <property type="project" value="UniProtKB-EC"/>
</dbReference>
<evidence type="ECO:0000256" key="5">
    <source>
        <dbReference type="ARBA" id="ARBA00022822"/>
    </source>
</evidence>
<sequence>MYSVGLLGVTGERTELAATASQLAKRLKKITDVPVIVGVGVSNSAQAVEACKVADGIVQGASVVRRLMEGGPDAVGTYVAEVRAAIDAPFM</sequence>
<keyword evidence="7" id="KW-0456">Lyase</keyword>
<dbReference type="EMBL" id="CAFBPS010000007">
    <property type="protein sequence ID" value="CAB5020487.1"/>
    <property type="molecule type" value="Genomic_DNA"/>
</dbReference>
<dbReference type="SUPFAM" id="SSF51366">
    <property type="entry name" value="Ribulose-phoshate binding barrel"/>
    <property type="match status" value="1"/>
</dbReference>
<evidence type="ECO:0000256" key="2">
    <source>
        <dbReference type="ARBA" id="ARBA00011270"/>
    </source>
</evidence>
<proteinExistence type="predicted"/>
<dbReference type="InterPro" id="IPR011060">
    <property type="entry name" value="RibuloseP-bd_barrel"/>
</dbReference>
<dbReference type="PANTHER" id="PTHR43406:SF1">
    <property type="entry name" value="TRYPTOPHAN SYNTHASE ALPHA CHAIN, CHLOROPLASTIC"/>
    <property type="match status" value="1"/>
</dbReference>
<evidence type="ECO:0000256" key="8">
    <source>
        <dbReference type="ARBA" id="ARBA00049047"/>
    </source>
</evidence>
<accession>A0A6J7CUN9</accession>
<evidence type="ECO:0000256" key="6">
    <source>
        <dbReference type="ARBA" id="ARBA00023141"/>
    </source>
</evidence>
<dbReference type="InterPro" id="IPR002028">
    <property type="entry name" value="Trp_synthase_suA"/>
</dbReference>
<comment type="pathway">
    <text evidence="1">Amino-acid biosynthesis; L-tryptophan biosynthesis; L-tryptophan from chorismate: step 5/5.</text>
</comment>
<keyword evidence="5" id="KW-0822">Tryptophan biosynthesis</keyword>
<comment type="subunit">
    <text evidence="2">Tetramer of two alpha and two beta chains.</text>
</comment>
<keyword evidence="6" id="KW-0057">Aromatic amino acid biosynthesis</keyword>
<dbReference type="Gene3D" id="3.20.20.70">
    <property type="entry name" value="Aldolase class I"/>
    <property type="match status" value="1"/>
</dbReference>